<dbReference type="InterPro" id="IPR002347">
    <property type="entry name" value="SDR_fam"/>
</dbReference>
<dbReference type="FunFam" id="3.40.50.720:FF:000215">
    <property type="entry name" value="3-hydroxyacyl-CoA dehydrogenase type-2"/>
    <property type="match status" value="1"/>
</dbReference>
<dbReference type="PANTHER" id="PTHR43658:SF8">
    <property type="entry name" value="17-BETA-HYDROXYSTEROID DEHYDROGENASE 14-RELATED"/>
    <property type="match status" value="1"/>
</dbReference>
<evidence type="ECO:0000313" key="5">
    <source>
        <dbReference type="Proteomes" id="UP000509222"/>
    </source>
</evidence>
<dbReference type="PRINTS" id="PR00081">
    <property type="entry name" value="GDHRDH"/>
</dbReference>
<dbReference type="EMBL" id="CP051177">
    <property type="protein sequence ID" value="QKX50797.1"/>
    <property type="molecule type" value="Genomic_DNA"/>
</dbReference>
<gene>
    <name evidence="4" type="ORF">HF394_09480</name>
</gene>
<evidence type="ECO:0000313" key="4">
    <source>
        <dbReference type="EMBL" id="QKX50797.1"/>
    </source>
</evidence>
<evidence type="ECO:0000256" key="3">
    <source>
        <dbReference type="RuleBase" id="RU000363"/>
    </source>
</evidence>
<keyword evidence="2" id="KW-0560">Oxidoreductase</keyword>
<accession>A0A7H8QA38</accession>
<organism evidence="4 5">
    <name type="scientific">Planococcus glaciei</name>
    <dbReference type="NCBI Taxonomy" id="459472"/>
    <lineage>
        <taxon>Bacteria</taxon>
        <taxon>Bacillati</taxon>
        <taxon>Bacillota</taxon>
        <taxon>Bacilli</taxon>
        <taxon>Bacillales</taxon>
        <taxon>Caryophanaceae</taxon>
        <taxon>Planococcus</taxon>
    </lineage>
</organism>
<dbReference type="InterPro" id="IPR036291">
    <property type="entry name" value="NAD(P)-bd_dom_sf"/>
</dbReference>
<dbReference type="Proteomes" id="UP000509222">
    <property type="component" value="Chromosome"/>
</dbReference>
<proteinExistence type="inferred from homology"/>
<dbReference type="SUPFAM" id="SSF51735">
    <property type="entry name" value="NAD(P)-binding Rossmann-fold domains"/>
    <property type="match status" value="1"/>
</dbReference>
<dbReference type="InterPro" id="IPR020904">
    <property type="entry name" value="Sc_DH/Rdtase_CS"/>
</dbReference>
<comment type="similarity">
    <text evidence="1 3">Belongs to the short-chain dehydrogenases/reductases (SDR) family.</text>
</comment>
<dbReference type="GO" id="GO:0016491">
    <property type="term" value="F:oxidoreductase activity"/>
    <property type="evidence" value="ECO:0007669"/>
    <property type="project" value="UniProtKB-KW"/>
</dbReference>
<evidence type="ECO:0000256" key="1">
    <source>
        <dbReference type="ARBA" id="ARBA00006484"/>
    </source>
</evidence>
<evidence type="ECO:0000256" key="2">
    <source>
        <dbReference type="ARBA" id="ARBA00023002"/>
    </source>
</evidence>
<dbReference type="PRINTS" id="PR00080">
    <property type="entry name" value="SDRFAMILY"/>
</dbReference>
<reference evidence="5" key="1">
    <citation type="submission" date="2020-06" db="EMBL/GenBank/DDBJ databases">
        <title>Isolation of Planomicrobium glaciei.</title>
        <authorList>
            <person name="Malisova L."/>
            <person name="Safrankova R."/>
            <person name="Jakubu V."/>
            <person name="Spanelova P."/>
        </authorList>
    </citation>
    <scope>NUCLEOTIDE SEQUENCE [LARGE SCALE GENOMIC DNA]</scope>
    <source>
        <strain evidence="5">NRL-ATB46093</strain>
    </source>
</reference>
<sequence>MNLAELKAIVTGGASGLGEATVRRIAENGGKVAIFDLNKERAGSLIDELGEESVCYFETDVTNAEQVAHNVANVVEKWGGLTGVINCAGIGTPGKVVSKGEPIALDQFEKVIRVNLIGTFNVIRVAAAAMQKNEPNAEGERGIIISTASVAAFEGQIGQAAYSASKGGVVSMTLPIARELARDGIRVMTIAPGLMQTPMFDGLPEAAVKSLSASVPFPARLGHPAEYAQLVQSIVENPMLNGEVIRLDGAIRMQPK</sequence>
<name>A0A7H8QA38_9BACL</name>
<dbReference type="PANTHER" id="PTHR43658">
    <property type="entry name" value="SHORT-CHAIN DEHYDROGENASE/REDUCTASE"/>
    <property type="match status" value="1"/>
</dbReference>
<dbReference type="CDD" id="cd05371">
    <property type="entry name" value="HSD10-like_SDR_c"/>
    <property type="match status" value="1"/>
</dbReference>
<dbReference type="Gene3D" id="3.40.50.720">
    <property type="entry name" value="NAD(P)-binding Rossmann-like Domain"/>
    <property type="match status" value="1"/>
</dbReference>
<dbReference type="Pfam" id="PF00106">
    <property type="entry name" value="adh_short"/>
    <property type="match status" value="1"/>
</dbReference>
<keyword evidence="5" id="KW-1185">Reference proteome</keyword>
<dbReference type="PROSITE" id="PS00061">
    <property type="entry name" value="ADH_SHORT"/>
    <property type="match status" value="1"/>
</dbReference>
<dbReference type="AlphaFoldDB" id="A0A7H8QA38"/>
<protein>
    <submittedName>
        <fullName evidence="4">3-hydroxyacyl-CoA dehydrogenase</fullName>
    </submittedName>
</protein>
<dbReference type="RefSeq" id="WP_036807580.1">
    <property type="nucleotide sequence ID" value="NZ_CP051177.1"/>
</dbReference>